<dbReference type="Proteomes" id="UP000248899">
    <property type="component" value="Unassembled WGS sequence"/>
</dbReference>
<dbReference type="EMBL" id="QLUZ01000004">
    <property type="protein sequence ID" value="RAQ12812.1"/>
    <property type="molecule type" value="Genomic_DNA"/>
</dbReference>
<proteinExistence type="predicted"/>
<feature type="domain" description="Nitroreductase" evidence="1">
    <location>
        <begin position="41"/>
        <end position="206"/>
    </location>
</feature>
<name>A0AAQ0JLX4_BURCE</name>
<evidence type="ECO:0000313" key="3">
    <source>
        <dbReference type="Proteomes" id="UP000248899"/>
    </source>
</evidence>
<reference evidence="2 3" key="1">
    <citation type="submission" date="2018-06" db="EMBL/GenBank/DDBJ databases">
        <title>Towards the identification of Burkholderia cepacia strain which caused fatal septicemia.</title>
        <authorList>
            <person name="Bui L.A.T."/>
            <person name="Zakharova I.B."/>
            <person name="Shpak I.M."/>
            <person name="Teteryatnikova N."/>
            <person name="Ustinov D.V."/>
            <person name="Kuzyutina Y.A."/>
            <person name="Nguyen H.N."/>
            <person name="Antonov A.S."/>
            <person name="Avdyusheva E.F."/>
            <person name="Victorov D.V."/>
        </authorList>
    </citation>
    <scope>NUCLEOTIDE SEQUENCE [LARGE SCALE GENOMIC DNA]</scope>
    <source>
        <strain evidence="2 3">PT02</strain>
    </source>
</reference>
<dbReference type="GeneID" id="56663276"/>
<organism evidence="2 3">
    <name type="scientific">Burkholderia cepacia</name>
    <name type="common">Pseudomonas cepacia</name>
    <dbReference type="NCBI Taxonomy" id="292"/>
    <lineage>
        <taxon>Bacteria</taxon>
        <taxon>Pseudomonadati</taxon>
        <taxon>Pseudomonadota</taxon>
        <taxon>Betaproteobacteria</taxon>
        <taxon>Burkholderiales</taxon>
        <taxon>Burkholderiaceae</taxon>
        <taxon>Burkholderia</taxon>
        <taxon>Burkholderia cepacia complex</taxon>
    </lineage>
</organism>
<evidence type="ECO:0000259" key="1">
    <source>
        <dbReference type="Pfam" id="PF00881"/>
    </source>
</evidence>
<dbReference type="PANTHER" id="PTHR43745">
    <property type="entry name" value="NITROREDUCTASE MJ1384-RELATED"/>
    <property type="match status" value="1"/>
</dbReference>
<dbReference type="RefSeq" id="WP_111939297.1">
    <property type="nucleotide sequence ID" value="NZ_CADEVE010000012.1"/>
</dbReference>
<dbReference type="AlphaFoldDB" id="A0AAQ0JLX4"/>
<dbReference type="InterPro" id="IPR052544">
    <property type="entry name" value="Bacteriocin_Proc_Enz"/>
</dbReference>
<dbReference type="InterPro" id="IPR000415">
    <property type="entry name" value="Nitroreductase-like"/>
</dbReference>
<sequence length="211" mass="22853">MTSHSPDHTLAAESTFDDTLGILELPAPDIDARLSLRTALERRSSTRSFRREQLPMQAISELLWAGSGVNRMMAGGRTVPFRHLADEVEIYAAFPNGVYRYEALAHRLILRRAIDIRALTGTLDFVRDAPLNLIYVTLKHETASSHTRSIPTCSIVSAGSIAQNVALYCAATGLASVVRETLDVAQLANALGLSGIEFPLLAQTVGLPVDA</sequence>
<dbReference type="Pfam" id="PF00881">
    <property type="entry name" value="Nitroreductase"/>
    <property type="match status" value="1"/>
</dbReference>
<dbReference type="InterPro" id="IPR029479">
    <property type="entry name" value="Nitroreductase"/>
</dbReference>
<dbReference type="PANTHER" id="PTHR43745:SF2">
    <property type="entry name" value="NITROREDUCTASE MJ1384-RELATED"/>
    <property type="match status" value="1"/>
</dbReference>
<gene>
    <name evidence="2" type="ORF">DPR02_08740</name>
</gene>
<dbReference type="Gene3D" id="3.40.109.10">
    <property type="entry name" value="NADH Oxidase"/>
    <property type="match status" value="1"/>
</dbReference>
<dbReference type="GO" id="GO:0016491">
    <property type="term" value="F:oxidoreductase activity"/>
    <property type="evidence" value="ECO:0007669"/>
    <property type="project" value="InterPro"/>
</dbReference>
<accession>A0AAQ0JLX4</accession>
<dbReference type="SUPFAM" id="SSF55469">
    <property type="entry name" value="FMN-dependent nitroreductase-like"/>
    <property type="match status" value="1"/>
</dbReference>
<comment type="caution">
    <text evidence="2">The sequence shown here is derived from an EMBL/GenBank/DDBJ whole genome shotgun (WGS) entry which is preliminary data.</text>
</comment>
<evidence type="ECO:0000313" key="2">
    <source>
        <dbReference type="EMBL" id="RAQ12812.1"/>
    </source>
</evidence>
<protein>
    <submittedName>
        <fullName evidence="2">SagB/ThcOx family dehydrogenase</fullName>
    </submittedName>
</protein>